<dbReference type="PANTHER" id="PTHR10063">
    <property type="entry name" value="TUBERIN"/>
    <property type="match status" value="1"/>
</dbReference>
<feature type="compositionally biased region" description="Polar residues" evidence="2">
    <location>
        <begin position="1205"/>
        <end position="1216"/>
    </location>
</feature>
<feature type="compositionally biased region" description="Polar residues" evidence="2">
    <location>
        <begin position="1091"/>
        <end position="1111"/>
    </location>
</feature>
<feature type="region of interest" description="Disordered" evidence="2">
    <location>
        <begin position="1199"/>
        <end position="1312"/>
    </location>
</feature>
<dbReference type="GO" id="GO:0033596">
    <property type="term" value="C:TSC1-TSC2 complex"/>
    <property type="evidence" value="ECO:0007669"/>
    <property type="project" value="InterPro"/>
</dbReference>
<dbReference type="InterPro" id="IPR035974">
    <property type="entry name" value="Rap/Ran-GAP_sf"/>
</dbReference>
<feature type="compositionally biased region" description="Basic and acidic residues" evidence="2">
    <location>
        <begin position="1289"/>
        <end position="1312"/>
    </location>
</feature>
<dbReference type="GO" id="GO:0032007">
    <property type="term" value="P:negative regulation of TOR signaling"/>
    <property type="evidence" value="ECO:0007669"/>
    <property type="project" value="InterPro"/>
</dbReference>
<dbReference type="SUPFAM" id="SSF48371">
    <property type="entry name" value="ARM repeat"/>
    <property type="match status" value="1"/>
</dbReference>
<evidence type="ECO:0000256" key="2">
    <source>
        <dbReference type="SAM" id="MobiDB-lite"/>
    </source>
</evidence>
<evidence type="ECO:0000259" key="3">
    <source>
        <dbReference type="PROSITE" id="PS50085"/>
    </source>
</evidence>
<dbReference type="InterPro" id="IPR024584">
    <property type="entry name" value="Tuberin_N"/>
</dbReference>
<dbReference type="GO" id="GO:0051726">
    <property type="term" value="P:regulation of cell cycle"/>
    <property type="evidence" value="ECO:0007669"/>
    <property type="project" value="TreeGrafter"/>
</dbReference>
<feature type="region of interest" description="Disordered" evidence="2">
    <location>
        <begin position="1325"/>
        <end position="1346"/>
    </location>
</feature>
<feature type="region of interest" description="Disordered" evidence="2">
    <location>
        <begin position="1805"/>
        <end position="1833"/>
    </location>
</feature>
<dbReference type="PANTHER" id="PTHR10063:SF0">
    <property type="entry name" value="TUBERIN"/>
    <property type="match status" value="1"/>
</dbReference>
<feature type="region of interest" description="Disordered" evidence="2">
    <location>
        <begin position="1070"/>
        <end position="1117"/>
    </location>
</feature>
<evidence type="ECO:0000256" key="1">
    <source>
        <dbReference type="ARBA" id="ARBA00022468"/>
    </source>
</evidence>
<feature type="compositionally biased region" description="Polar residues" evidence="2">
    <location>
        <begin position="1495"/>
        <end position="1506"/>
    </location>
</feature>
<feature type="compositionally biased region" description="Basic and acidic residues" evidence="2">
    <location>
        <begin position="932"/>
        <end position="941"/>
    </location>
</feature>
<dbReference type="GO" id="GO:0051056">
    <property type="term" value="P:regulation of small GTPase mediated signal transduction"/>
    <property type="evidence" value="ECO:0007669"/>
    <property type="project" value="InterPro"/>
</dbReference>
<dbReference type="Pfam" id="PF11864">
    <property type="entry name" value="DUF3384"/>
    <property type="match status" value="1"/>
</dbReference>
<feature type="domain" description="Rap-GAP" evidence="3">
    <location>
        <begin position="1580"/>
        <end position="1808"/>
    </location>
</feature>
<reference evidence="4 5" key="1">
    <citation type="journal article" date="2024" name="Insects">
        <title>An Improved Chromosome-Level Genome Assembly of the Firefly Pyrocoelia pectoralis.</title>
        <authorList>
            <person name="Fu X."/>
            <person name="Meyer-Rochow V.B."/>
            <person name="Ballantyne L."/>
            <person name="Zhu X."/>
        </authorList>
    </citation>
    <scope>NUCLEOTIDE SEQUENCE [LARGE SCALE GENOMIC DNA]</scope>
    <source>
        <strain evidence="4">XCY_ONT2</strain>
    </source>
</reference>
<feature type="region of interest" description="Disordered" evidence="2">
    <location>
        <begin position="932"/>
        <end position="959"/>
    </location>
</feature>
<feature type="compositionally biased region" description="Polar residues" evidence="2">
    <location>
        <begin position="1385"/>
        <end position="1401"/>
    </location>
</feature>
<dbReference type="PROSITE" id="PS50085">
    <property type="entry name" value="RAPGAP"/>
    <property type="match status" value="1"/>
</dbReference>
<dbReference type="InterPro" id="IPR003913">
    <property type="entry name" value="Tuberin"/>
</dbReference>
<dbReference type="InterPro" id="IPR027107">
    <property type="entry name" value="Tuberin/Ral-act_asu"/>
</dbReference>
<proteinExistence type="predicted"/>
<evidence type="ECO:0000313" key="5">
    <source>
        <dbReference type="Proteomes" id="UP001329430"/>
    </source>
</evidence>
<feature type="compositionally biased region" description="Low complexity" evidence="2">
    <location>
        <begin position="1331"/>
        <end position="1342"/>
    </location>
</feature>
<dbReference type="GO" id="GO:0005096">
    <property type="term" value="F:GTPase activator activity"/>
    <property type="evidence" value="ECO:0007669"/>
    <property type="project" value="UniProtKB-KW"/>
</dbReference>
<feature type="region of interest" description="Disordered" evidence="2">
    <location>
        <begin position="1359"/>
        <end position="1507"/>
    </location>
</feature>
<organism evidence="4 5">
    <name type="scientific">Pyrocoelia pectoralis</name>
    <dbReference type="NCBI Taxonomy" id="417401"/>
    <lineage>
        <taxon>Eukaryota</taxon>
        <taxon>Metazoa</taxon>
        <taxon>Ecdysozoa</taxon>
        <taxon>Arthropoda</taxon>
        <taxon>Hexapoda</taxon>
        <taxon>Insecta</taxon>
        <taxon>Pterygota</taxon>
        <taxon>Neoptera</taxon>
        <taxon>Endopterygota</taxon>
        <taxon>Coleoptera</taxon>
        <taxon>Polyphaga</taxon>
        <taxon>Elateriformia</taxon>
        <taxon>Elateroidea</taxon>
        <taxon>Lampyridae</taxon>
        <taxon>Lampyrinae</taxon>
        <taxon>Pyrocoelia</taxon>
    </lineage>
</organism>
<evidence type="ECO:0000313" key="4">
    <source>
        <dbReference type="EMBL" id="KAK5641210.1"/>
    </source>
</evidence>
<dbReference type="GO" id="GO:0051898">
    <property type="term" value="P:negative regulation of phosphatidylinositol 3-kinase/protein kinase B signal transduction"/>
    <property type="evidence" value="ECO:0007669"/>
    <property type="project" value="TreeGrafter"/>
</dbReference>
<keyword evidence="5" id="KW-1185">Reference proteome</keyword>
<accession>A0AAN7ZCJ1</accession>
<gene>
    <name evidence="4" type="ORF">RI129_009757</name>
</gene>
<sequence>MSGNVKETKENKSFQDKIKQYFRTNKGNQGHRSKPDFTLTEDIERLLSSDSPTATRVRAIKELCDVVVSNKLKDKVVEKLWTCLQDLFSKDQPEELRHLAFHFLQCLLRGQNEHLSLMRAHFFRVVKTHDHPDDIIQRFELFQALTNYGKDACYFEEEVAPFLLKILPEITGVDLTLGYLSVITTFIKFNAAYMENSISQLVLQISMLCFSTTKTEVVIACIEVLDTILAYSNLPSEILPHFIAILCRTVNGEVYCQLSWQVMRNLLGTHMGHASLYTMCQMLEEPSLKQDSGLLRGAVFFINMGLWCTHPVVNLKCPPSSVLPSIQQAVESNQPIVTYEVMLSMQGLVTNLGLQLHDPQWDIIITILSIIIHQIETASDVAPNVLVATHLHETLNTIENYIEVGSFHGSIEQFYGLIGECSLSRPESSVSKLISYLAQDIIPIRHSWFSNLYNLLQKYYLQEIRTNVRLKTLSVLSKVIKLNRYEYEDELIDRIVVPHLIHITNDHDPIIRTAVAELLLDLCHDCESKRCLELLDILEKLLLRPFDHYLGDISANEMDISDMKSLVIGLINVFVHKIYRLPSIHAVRIYMMLVTFLEHHYMRPKIFEDCYHLRYKVLECFLKMRADSLYHVGCADINGKLKYSPYLCITYRGTERGPMGSPPPMSPAVSLPAPCIITSVPLRPAFKIIITCLTQEKDWEVLQMVLQGIPLALQNKSLILSRQGNNEIDLLVDALCAMITDRSLFLPDSLRNTIKPNRTDFHIAVLLVLASLASYHSYLDPVHQQKMIRWLVKYGLVPRCSRQCIAALTICTLEMKDVMVKLLPEVLLDLSKISATVHIAIPVLEFLSTLTKLPDVFANFVGDQYMAVFAISLPFTNPFKYNHYIVSLAHHVIAVWFLKCRMPFRREFITYISKGLQTNVLVPFEETNRTDLSKLNEDSSNRKRSSSLTEQSSRRRERASTIARADGKVTLDFRQVTDRTLQTFYEELTETCQDLMARYTFSSCSALPRRSPTTEYILSGGHSTTWFLGNKLITITTSGCTQKALRNGLCDKCLTMCRLDRLKSPDIDRNIQLVGRSNSSDKDKDDSNSSRVTRQNSGEKSNNNTSTSSPLEENKELTDKLEQLPSKLQQLMLIDGKPSAKQACVCWCQGWAEIYVRRATGDMSWIMRIQNQLSQQLNICDYPLNEILTLFTPSVQQCAEEMESTDNQCHSESVDTGNPDEEFSSTASMPISIPGSPCKQSPSRQSSRDSIDEDMENIYEDGSKSRNPVRRSNSSPEMSASWKNPFLQKQERDRDESRTQDEESTKKMKTYTKDMRVSCEAIPEEISGMGTTPPSTDPVPTSKEPCTVTQHPALLSCHSYPGSAPPQEAPPVSKVPHTVPPSPNIVHTTSPLTLPMMQSQNSRISAMHSSSSKSSKSESSDSVNSEKGIDRPTSLSSLPNLPPLSAKPPQSPTQTSPRLPRHIQAKDGHEIQKSSSLNLERTHSLKTKEKKSGSNEKLNQLDLNQAQKRDRGYTISVMSTIRKPRLENLRHTISTRPKEAPKSGNIPSFVFLQLYHSAEFGSTTEKPLLVTSSQVVQRAVKVLDCIPPYETHRIGVIYVREGQCNNETEILRNPYGSVRYVHFLQNLGTLIKLQDVDPQVIFLGGLEQDGNDGKFTYIWQEDVIRVTFHVATLMPNKESDPNCTNKKLHIGNNNVTIVYNESGEDYNINTIRGQFNFACIIVQPLDHSTNKVTIKAKDELIELMGTSEPKIVSDKNVAILARQLALHADLASLVSRSLKSQSSDPYASNWLERLRKIKNVRTKILQEAPKRESGPDDGVTRQPRRMEDFSEYA</sequence>
<feature type="compositionally biased region" description="Low complexity" evidence="2">
    <location>
        <begin position="1402"/>
        <end position="1414"/>
    </location>
</feature>
<dbReference type="InterPro" id="IPR016024">
    <property type="entry name" value="ARM-type_fold"/>
</dbReference>
<keyword evidence="1" id="KW-0343">GTPase activation</keyword>
<feature type="compositionally biased region" description="Basic and acidic residues" evidence="2">
    <location>
        <begin position="1480"/>
        <end position="1494"/>
    </location>
</feature>
<dbReference type="GO" id="GO:0046627">
    <property type="term" value="P:negative regulation of insulin receptor signaling pathway"/>
    <property type="evidence" value="ECO:0007669"/>
    <property type="project" value="TreeGrafter"/>
</dbReference>
<dbReference type="FunFam" id="3.40.50.11210:FF:000007">
    <property type="entry name" value="Tuberous sclerosis 2"/>
    <property type="match status" value="1"/>
</dbReference>
<protein>
    <recommendedName>
        <fullName evidence="3">Rap-GAP domain-containing protein</fullName>
    </recommendedName>
</protein>
<dbReference type="SUPFAM" id="SSF111347">
    <property type="entry name" value="Rap/Ran-GAP"/>
    <property type="match status" value="1"/>
</dbReference>
<comment type="caution">
    <text evidence="4">The sequence shown here is derived from an EMBL/GenBank/DDBJ whole genome shotgun (WGS) entry which is preliminary data.</text>
</comment>
<dbReference type="GO" id="GO:0005634">
    <property type="term" value="C:nucleus"/>
    <property type="evidence" value="ECO:0007669"/>
    <property type="project" value="InterPro"/>
</dbReference>
<dbReference type="InterPro" id="IPR018515">
    <property type="entry name" value="Tuberin-type_domain"/>
</dbReference>
<name>A0AAN7ZCJ1_9COLE</name>
<feature type="compositionally biased region" description="Pro residues" evidence="2">
    <location>
        <begin position="1440"/>
        <end position="1451"/>
    </location>
</feature>
<dbReference type="Gene3D" id="3.40.50.11210">
    <property type="entry name" value="Rap/Ran-GAP"/>
    <property type="match status" value="1"/>
</dbReference>
<feature type="compositionally biased region" description="Basic and acidic residues" evidence="2">
    <location>
        <begin position="1079"/>
        <end position="1088"/>
    </location>
</feature>
<dbReference type="Pfam" id="PF02145">
    <property type="entry name" value="Rap_GAP"/>
    <property type="match status" value="1"/>
</dbReference>
<dbReference type="PRINTS" id="PR01431">
    <property type="entry name" value="TUBERIN"/>
</dbReference>
<feature type="compositionally biased region" description="Basic and acidic residues" evidence="2">
    <location>
        <begin position="1824"/>
        <end position="1833"/>
    </location>
</feature>
<dbReference type="InterPro" id="IPR011989">
    <property type="entry name" value="ARM-like"/>
</dbReference>
<dbReference type="Gene3D" id="1.25.10.10">
    <property type="entry name" value="Leucine-rich Repeat Variant"/>
    <property type="match status" value="2"/>
</dbReference>
<dbReference type="EMBL" id="JAVRBK010000007">
    <property type="protein sequence ID" value="KAK5641210.1"/>
    <property type="molecule type" value="Genomic_DNA"/>
</dbReference>
<dbReference type="Pfam" id="PF03542">
    <property type="entry name" value="Tuberin"/>
    <property type="match status" value="1"/>
</dbReference>
<dbReference type="GO" id="GO:0030178">
    <property type="term" value="P:negative regulation of Wnt signaling pathway"/>
    <property type="evidence" value="ECO:0007669"/>
    <property type="project" value="TreeGrafter"/>
</dbReference>
<dbReference type="Proteomes" id="UP001329430">
    <property type="component" value="Chromosome 7"/>
</dbReference>
<dbReference type="InterPro" id="IPR000331">
    <property type="entry name" value="Rap/Ran_GAP_dom"/>
</dbReference>